<organism evidence="1 2">
    <name type="scientific">Gossypium arboreum</name>
    <name type="common">Tree cotton</name>
    <name type="synonym">Gossypium nanking</name>
    <dbReference type="NCBI Taxonomy" id="29729"/>
    <lineage>
        <taxon>Eukaryota</taxon>
        <taxon>Viridiplantae</taxon>
        <taxon>Streptophyta</taxon>
        <taxon>Embryophyta</taxon>
        <taxon>Tracheophyta</taxon>
        <taxon>Spermatophyta</taxon>
        <taxon>Magnoliopsida</taxon>
        <taxon>eudicotyledons</taxon>
        <taxon>Gunneridae</taxon>
        <taxon>Pentapetalae</taxon>
        <taxon>rosids</taxon>
        <taxon>malvids</taxon>
        <taxon>Malvales</taxon>
        <taxon>Malvaceae</taxon>
        <taxon>Malvoideae</taxon>
        <taxon>Gossypium</taxon>
    </lineage>
</organism>
<protein>
    <submittedName>
        <fullName evidence="1">Uncharacterized protein</fullName>
    </submittedName>
</protein>
<reference evidence="2" key="1">
    <citation type="submission" date="2014-09" db="EMBL/GenBank/DDBJ databases">
        <authorList>
            <person name="Mudge J."/>
            <person name="Ramaraj T."/>
            <person name="Lindquist I.E."/>
            <person name="Bharti A.K."/>
            <person name="Sundararajan A."/>
            <person name="Cameron C.T."/>
            <person name="Woodward J.E."/>
            <person name="May G.D."/>
            <person name="Brubaker C."/>
            <person name="Broadhvest J."/>
            <person name="Wilkins T.A."/>
        </authorList>
    </citation>
    <scope>NUCLEOTIDE SEQUENCE</scope>
    <source>
        <strain evidence="2">cv. AKA8401</strain>
    </source>
</reference>
<dbReference type="Proteomes" id="UP000032142">
    <property type="component" value="Unassembled WGS sequence"/>
</dbReference>
<dbReference type="AlphaFoldDB" id="A0A0B0P2D8"/>
<evidence type="ECO:0000313" key="2">
    <source>
        <dbReference type="Proteomes" id="UP000032142"/>
    </source>
</evidence>
<evidence type="ECO:0000313" key="1">
    <source>
        <dbReference type="EMBL" id="KHG19072.1"/>
    </source>
</evidence>
<keyword evidence="2" id="KW-1185">Reference proteome</keyword>
<name>A0A0B0P2D8_GOSAR</name>
<accession>A0A0B0P2D8</accession>
<gene>
    <name evidence="1" type="ORF">F383_25301</name>
</gene>
<dbReference type="EMBL" id="KN412115">
    <property type="protein sequence ID" value="KHG19072.1"/>
    <property type="molecule type" value="Genomic_DNA"/>
</dbReference>
<proteinExistence type="predicted"/>
<sequence>MAYIHFEHSIIIVLYVKCDSPKFTLVGRWSRDHKTEA</sequence>